<feature type="domain" description="Integrase catalytic" evidence="2">
    <location>
        <begin position="1626"/>
        <end position="1818"/>
    </location>
</feature>
<protein>
    <recommendedName>
        <fullName evidence="2">Integrase catalytic domain-containing protein</fullName>
    </recommendedName>
</protein>
<gene>
    <name evidence="3" type="ORF">HOLleu_20091</name>
</gene>
<evidence type="ECO:0000313" key="3">
    <source>
        <dbReference type="EMBL" id="KAJ8036192.1"/>
    </source>
</evidence>
<dbReference type="InterPro" id="IPR008042">
    <property type="entry name" value="Retrotrans_Pao"/>
</dbReference>
<dbReference type="InterPro" id="IPR040676">
    <property type="entry name" value="DUF5641"/>
</dbReference>
<dbReference type="InterPro" id="IPR036397">
    <property type="entry name" value="RNaseH_sf"/>
</dbReference>
<name>A0A9Q1H5G3_HOLLE</name>
<dbReference type="Pfam" id="PF03564">
    <property type="entry name" value="DUF1759"/>
    <property type="match status" value="1"/>
</dbReference>
<accession>A0A9Q1H5G3</accession>
<dbReference type="PROSITE" id="PS50994">
    <property type="entry name" value="INTEGRASE"/>
    <property type="match status" value="1"/>
</dbReference>
<dbReference type="InterPro" id="IPR043502">
    <property type="entry name" value="DNA/RNA_pol_sf"/>
</dbReference>
<sequence>MSETDIKGDVVADEGSQAQVDQASGTKPIRQRTLTEKGQQYQIEQGEHKFRNLISTWRRRASEIECLLSEQGDISQVKGLRDIAMSVMAEITSVYFKLDQLLLNVGLMGSKYKAYEEVENEHYALMKRVSEFIRELDESKSLKDSRSSKSHLSKFSKSSISIKVDAEIKAASLEAKLKYIEVKAKYKTELERIKFEIAQAKLGAVEKVERQSLTNLGSEVSGESVRFTEDYIRAYRKSSPQISEVGHDHSDNSSVHQTPVPVTSAVPKSDVPVTNIPASKTQVDNSSVPQTPVPVTSTVPKSDVPVTNIPASKTQVDNFAKVLAEQITLNRLPVPEPSVFDGDPLKYPGWKCAIDSLLENKGIPQSEKIHYLKRYVAGPSRQAIEGYFLIPSDSTYKEARDLLEKRYGDPLIITDAFRRKLESWPKIQPNDGQALRKFADFLGQCEAAMHLVPGGLQSLNDNWENRKILCKLPSWLVTRWGRYLENWDKSKGFPPFREFHQFIQKEATIACNPITSLQSLNATKSRDMKGNSKKGTRGVNNFATKATQVSNSVKVNVKCILCQGTHKLDNCHQFISKSLEERKEYAKVNNLCFGCLHMGHRAKFCRNRIKCKICSKNHPTSLHGDVKPQSEKPQVRTSVGIQTSEVHAGLNCMSGAGNISMSSLTLPVYVSHKDSPENEVLVYALLDTQSDTTFVTERTCDLLGVEGTKTALMLSTLSAKNQVVNSSRVEGLVVRGYNTSLGISLPTAFSRCSIPANRAHIPTPEMARQWSHLQGIANELMPLSECEVGLLIGYNCPRALTPRKIIPSVSDGPYAQQTDLGWGIVGITNPEQVRSDHEAIGFSHFVVTAEVPTAVQIGKHCNKIKVCFKSNVREIISPTQVNRLLELNERNVGDMSYSQDDKKFLTILKDGICQLEDGHYQLPLPMKVCQTLPNNKSLAVCRLNHLERKLHRNPSFAKDYRIFMQDIIEKGYAERVPNLELQRDSDVNYIPHHGVYHPKKPGKIRVVFDCSAKFKGTSLNDCLLTGPNLTNNLIGVLCRFRQENIAFAGDIESMFYQFRVNPEQRDLLRFLWWDGGDLSSEPREYRMNVHLFGAGSSPGCANFALKQIATDYESEFGSDAAEFVYRNFYVDDGLKSVPTVSQAVDLITRTTNMLKKGGVRLHKFISNSRLVLESIPEQDHAKLPLFFWGNRFFRRYVSVKQTGIAPYPMTYGVSGRNGERVSYKPVNFGTITKLELHHFSDASTSGHGQCSYIRFVNDRNEVHCAFVIGKSRVVPSKPTTVPRLELTAAVLSVKISLLLRKELEYDNVAEYFWTDSQVVLGYIKNDARRFHVYVANRVQQIRDVTDCSQWNFVRSSENPSDHASRGLTVEELCKSNWLSGPDFLWQREFLTINNEINITVYDNDPEVKCASTLSVQRGEFPPIFELERFEGFSSWFKLKRAIALCLQFKERLRSGKLCHSSKNGTSKVSHKIDVKQLSDAELKIIKVVQAHGFGKEFEILKSVEGKQRRFVSKASSLYGLDPFVDENGVIRVGGRLHTSNLEFNVRHPIVIPKKGHVTRLLIRHFHAVVSHQGRGFTVNEIRANGFWIIGCSSLVAKVIRNCVKCRKFRGKFNQQKMSDLPVDRIEPSPPFSYCGVDCFGPWYVREGRKTLKRYGVLFTCMAMRAVHIEVANTLSTDSFLNALRRFLAIRGPVRQLRCDQGTNFIGANRELREAAEEMNQERIHQYLLLQGCEYLSFKFNVPHASHMGGVWERHIRTVRSILHSILDESGTQLDDESLRTFMCEVSSIINSRPLTTNTLYDPMSLEPLTPNHLLTMKSKVLLPPPGSFDAADMYSRKRWRRVQHLVNVFWSRWRKEYLQTLQYRQKWNSSSRNVEVNDVVLLKDDSIPRNEWPLARVIETIRDDDNYVRKVKVILSAPLDDKVITELLRSY</sequence>
<evidence type="ECO:0000313" key="4">
    <source>
        <dbReference type="Proteomes" id="UP001152320"/>
    </source>
</evidence>
<dbReference type="OrthoDB" id="8046937at2759"/>
<feature type="compositionally biased region" description="Basic and acidic residues" evidence="1">
    <location>
        <begin position="1"/>
        <end position="10"/>
    </location>
</feature>
<evidence type="ECO:0000256" key="1">
    <source>
        <dbReference type="SAM" id="MobiDB-lite"/>
    </source>
</evidence>
<dbReference type="CDD" id="cd01644">
    <property type="entry name" value="RT_pepA17"/>
    <property type="match status" value="1"/>
</dbReference>
<dbReference type="SUPFAM" id="SSF56672">
    <property type="entry name" value="DNA/RNA polymerases"/>
    <property type="match status" value="1"/>
</dbReference>
<dbReference type="InterPro" id="IPR001584">
    <property type="entry name" value="Integrase_cat-core"/>
</dbReference>
<comment type="caution">
    <text evidence="3">The sequence shown here is derived from an EMBL/GenBank/DDBJ whole genome shotgun (WGS) entry which is preliminary data.</text>
</comment>
<dbReference type="PANTHER" id="PTHR47331">
    <property type="entry name" value="PHD-TYPE DOMAIN-CONTAINING PROTEIN"/>
    <property type="match status" value="1"/>
</dbReference>
<dbReference type="SUPFAM" id="SSF53098">
    <property type="entry name" value="Ribonuclease H-like"/>
    <property type="match status" value="1"/>
</dbReference>
<organism evidence="3 4">
    <name type="scientific">Holothuria leucospilota</name>
    <name type="common">Black long sea cucumber</name>
    <name type="synonym">Mertensiothuria leucospilota</name>
    <dbReference type="NCBI Taxonomy" id="206669"/>
    <lineage>
        <taxon>Eukaryota</taxon>
        <taxon>Metazoa</taxon>
        <taxon>Echinodermata</taxon>
        <taxon>Eleutherozoa</taxon>
        <taxon>Echinozoa</taxon>
        <taxon>Holothuroidea</taxon>
        <taxon>Aspidochirotacea</taxon>
        <taxon>Aspidochirotida</taxon>
        <taxon>Holothuriidae</taxon>
        <taxon>Holothuria</taxon>
    </lineage>
</organism>
<evidence type="ECO:0000259" key="2">
    <source>
        <dbReference type="PROSITE" id="PS50994"/>
    </source>
</evidence>
<feature type="compositionally biased region" description="Polar residues" evidence="1">
    <location>
        <begin position="252"/>
        <end position="261"/>
    </location>
</feature>
<dbReference type="Proteomes" id="UP001152320">
    <property type="component" value="Chromosome 9"/>
</dbReference>
<feature type="region of interest" description="Disordered" evidence="1">
    <location>
        <begin position="242"/>
        <end position="300"/>
    </location>
</feature>
<dbReference type="InterPro" id="IPR012337">
    <property type="entry name" value="RNaseH-like_sf"/>
</dbReference>
<dbReference type="PANTHER" id="PTHR47331:SF5">
    <property type="entry name" value="RIBONUCLEASE H"/>
    <property type="match status" value="1"/>
</dbReference>
<keyword evidence="4" id="KW-1185">Reference proteome</keyword>
<dbReference type="Pfam" id="PF05380">
    <property type="entry name" value="Peptidase_A17"/>
    <property type="match status" value="1"/>
</dbReference>
<feature type="compositionally biased region" description="Polar residues" evidence="1">
    <location>
        <begin position="16"/>
        <end position="25"/>
    </location>
</feature>
<feature type="region of interest" description="Disordered" evidence="1">
    <location>
        <begin position="1"/>
        <end position="29"/>
    </location>
</feature>
<dbReference type="EMBL" id="JAIZAY010000009">
    <property type="protein sequence ID" value="KAJ8036192.1"/>
    <property type="molecule type" value="Genomic_DNA"/>
</dbReference>
<proteinExistence type="predicted"/>
<feature type="compositionally biased region" description="Polar residues" evidence="1">
    <location>
        <begin position="276"/>
        <end position="285"/>
    </location>
</feature>
<dbReference type="Pfam" id="PF18701">
    <property type="entry name" value="DUF5641"/>
    <property type="match status" value="1"/>
</dbReference>
<dbReference type="GO" id="GO:0003676">
    <property type="term" value="F:nucleic acid binding"/>
    <property type="evidence" value="ECO:0007669"/>
    <property type="project" value="InterPro"/>
</dbReference>
<dbReference type="Gene3D" id="3.30.420.10">
    <property type="entry name" value="Ribonuclease H-like superfamily/Ribonuclease H"/>
    <property type="match status" value="1"/>
</dbReference>
<feature type="compositionally biased region" description="Low complexity" evidence="1">
    <location>
        <begin position="286"/>
        <end position="300"/>
    </location>
</feature>
<dbReference type="GO" id="GO:0015074">
    <property type="term" value="P:DNA integration"/>
    <property type="evidence" value="ECO:0007669"/>
    <property type="project" value="InterPro"/>
</dbReference>
<reference evidence="3" key="1">
    <citation type="submission" date="2021-10" db="EMBL/GenBank/DDBJ databases">
        <title>Tropical sea cucumber genome reveals ecological adaptation and Cuvierian tubules defense mechanism.</title>
        <authorList>
            <person name="Chen T."/>
        </authorList>
    </citation>
    <scope>NUCLEOTIDE SEQUENCE</scope>
    <source>
        <strain evidence="3">Nanhai2018</strain>
        <tissue evidence="3">Muscle</tissue>
    </source>
</reference>
<dbReference type="InterPro" id="IPR005312">
    <property type="entry name" value="DUF1759"/>
</dbReference>